<organism evidence="9 10">
    <name type="scientific">Aspergillus minisclerotigenes</name>
    <dbReference type="NCBI Taxonomy" id="656917"/>
    <lineage>
        <taxon>Eukaryota</taxon>
        <taxon>Fungi</taxon>
        <taxon>Dikarya</taxon>
        <taxon>Ascomycota</taxon>
        <taxon>Pezizomycotina</taxon>
        <taxon>Eurotiomycetes</taxon>
        <taxon>Eurotiomycetidae</taxon>
        <taxon>Eurotiales</taxon>
        <taxon>Aspergillaceae</taxon>
        <taxon>Aspergillus</taxon>
        <taxon>Aspergillus subgen. Circumdati</taxon>
    </lineage>
</organism>
<sequence length="195" mass="21319">MIFCHSIGLNWSLLTKEAHCLNLSVAYGLLSAFDVLVDLFILVLPFPTLWSLQMPKATRVALTFVFSTGILTMVFGILRPVVIANLNPTDILYSGLMGHVWTVVENGVAVIVSSSPFLRPVFERVANAFASCANNTRTTTSGKNSTRHTEDERHLVAAPPAAFLGHGNYDAESLELSDSHNRRQTMWPSSSSLAV</sequence>
<dbReference type="GO" id="GO:0016020">
    <property type="term" value="C:membrane"/>
    <property type="evidence" value="ECO:0007669"/>
    <property type="project" value="UniProtKB-SubCell"/>
</dbReference>
<feature type="transmembrane region" description="Helical" evidence="7">
    <location>
        <begin position="25"/>
        <end position="48"/>
    </location>
</feature>
<evidence type="ECO:0000256" key="4">
    <source>
        <dbReference type="ARBA" id="ARBA00023136"/>
    </source>
</evidence>
<evidence type="ECO:0000256" key="1">
    <source>
        <dbReference type="ARBA" id="ARBA00004141"/>
    </source>
</evidence>
<dbReference type="AlphaFoldDB" id="A0A5N6JCB9"/>
<accession>A0A5N6JCB9</accession>
<evidence type="ECO:0000256" key="5">
    <source>
        <dbReference type="ARBA" id="ARBA00038359"/>
    </source>
</evidence>
<feature type="region of interest" description="Disordered" evidence="6">
    <location>
        <begin position="174"/>
        <end position="195"/>
    </location>
</feature>
<evidence type="ECO:0000256" key="6">
    <source>
        <dbReference type="SAM" id="MobiDB-lite"/>
    </source>
</evidence>
<evidence type="ECO:0000313" key="10">
    <source>
        <dbReference type="Proteomes" id="UP000326289"/>
    </source>
</evidence>
<dbReference type="PANTHER" id="PTHR33048:SF47">
    <property type="entry name" value="INTEGRAL MEMBRANE PROTEIN-RELATED"/>
    <property type="match status" value="1"/>
</dbReference>
<dbReference type="EMBL" id="ML732777">
    <property type="protein sequence ID" value="KAB8276308.1"/>
    <property type="molecule type" value="Genomic_DNA"/>
</dbReference>
<name>A0A5N6JCB9_9EURO</name>
<proteinExistence type="inferred from homology"/>
<comment type="subcellular location">
    <subcellularLocation>
        <location evidence="1">Membrane</location>
        <topology evidence="1">Multi-pass membrane protein</topology>
    </subcellularLocation>
</comment>
<evidence type="ECO:0000313" key="9">
    <source>
        <dbReference type="EMBL" id="KAB8276308.1"/>
    </source>
</evidence>
<dbReference type="InterPro" id="IPR049326">
    <property type="entry name" value="Rhodopsin_dom_fungi"/>
</dbReference>
<feature type="domain" description="Rhodopsin" evidence="8">
    <location>
        <begin position="4"/>
        <end position="124"/>
    </location>
</feature>
<reference evidence="9 10" key="1">
    <citation type="submission" date="2019-04" db="EMBL/GenBank/DDBJ databases">
        <title>Fungal friends and foes A comparative genomics study of 23 Aspergillus species from section Flavi.</title>
        <authorList>
            <consortium name="DOE Joint Genome Institute"/>
            <person name="Kjaerbolling I."/>
            <person name="Vesth T.C."/>
            <person name="Frisvad J.C."/>
            <person name="Nybo J.L."/>
            <person name="Theobald S."/>
            <person name="Kildgaard S."/>
            <person name="Petersen T.I."/>
            <person name="Kuo A."/>
            <person name="Sato A."/>
            <person name="Lyhne E.K."/>
            <person name="Kogle M.E."/>
            <person name="Wiebenga A."/>
            <person name="Kun R.S."/>
            <person name="Lubbers R.J."/>
            <person name="Makela M.R."/>
            <person name="Barry K."/>
            <person name="Chovatia M."/>
            <person name="Clum A."/>
            <person name="Daum C."/>
            <person name="Haridas S."/>
            <person name="He G."/>
            <person name="LaButti K."/>
            <person name="Lipzen A."/>
            <person name="Mondo S."/>
            <person name="Pangilinan J."/>
            <person name="Riley R."/>
            <person name="Salamov A."/>
            <person name="Simmons B.A."/>
            <person name="Magnuson J.K."/>
            <person name="Henrissat B."/>
            <person name="Mortensen U.H."/>
            <person name="Larsen T.O."/>
            <person name="De vries R.P."/>
            <person name="Grigoriev I.V."/>
            <person name="Machida M."/>
            <person name="Baker S.E."/>
            <person name="Andersen M.R."/>
        </authorList>
    </citation>
    <scope>NUCLEOTIDE SEQUENCE [LARGE SCALE GENOMIC DNA]</scope>
    <source>
        <strain evidence="9 10">CBS 117635</strain>
    </source>
</reference>
<dbReference type="Pfam" id="PF20684">
    <property type="entry name" value="Fung_rhodopsin"/>
    <property type="match status" value="1"/>
</dbReference>
<gene>
    <name evidence="9" type="ORF">BDV30DRAFT_235761</name>
</gene>
<feature type="compositionally biased region" description="Polar residues" evidence="6">
    <location>
        <begin position="184"/>
        <end position="195"/>
    </location>
</feature>
<comment type="similarity">
    <text evidence="5">Belongs to the SAT4 family.</text>
</comment>
<evidence type="ECO:0000256" key="3">
    <source>
        <dbReference type="ARBA" id="ARBA00022989"/>
    </source>
</evidence>
<keyword evidence="2 7" id="KW-0812">Transmembrane</keyword>
<evidence type="ECO:0000256" key="2">
    <source>
        <dbReference type="ARBA" id="ARBA00022692"/>
    </source>
</evidence>
<keyword evidence="4 7" id="KW-0472">Membrane</keyword>
<evidence type="ECO:0000259" key="8">
    <source>
        <dbReference type="Pfam" id="PF20684"/>
    </source>
</evidence>
<dbReference type="Proteomes" id="UP000326289">
    <property type="component" value="Unassembled WGS sequence"/>
</dbReference>
<protein>
    <recommendedName>
        <fullName evidence="8">Rhodopsin domain-containing protein</fullName>
    </recommendedName>
</protein>
<dbReference type="InterPro" id="IPR052337">
    <property type="entry name" value="SAT4-like"/>
</dbReference>
<feature type="transmembrane region" description="Helical" evidence="7">
    <location>
        <begin position="60"/>
        <end position="79"/>
    </location>
</feature>
<keyword evidence="10" id="KW-1185">Reference proteome</keyword>
<evidence type="ECO:0000256" key="7">
    <source>
        <dbReference type="SAM" id="Phobius"/>
    </source>
</evidence>
<keyword evidence="3 7" id="KW-1133">Transmembrane helix</keyword>
<dbReference type="PANTHER" id="PTHR33048">
    <property type="entry name" value="PTH11-LIKE INTEGRAL MEMBRANE PROTEIN (AFU_ORTHOLOGUE AFUA_5G11245)"/>
    <property type="match status" value="1"/>
</dbReference>